<dbReference type="EMBL" id="PQAP01000163">
    <property type="protein sequence ID" value="PWB69798.1"/>
    <property type="molecule type" value="Genomic_DNA"/>
</dbReference>
<reference evidence="1 2" key="1">
    <citation type="journal article" date="2018" name="ISME J.">
        <title>A methanotrophic archaeon couples anaerobic oxidation of methane to Fe(III) reduction.</title>
        <authorList>
            <person name="Cai C."/>
            <person name="Leu A.O."/>
            <person name="Xie G.J."/>
            <person name="Guo J."/>
            <person name="Feng Y."/>
            <person name="Zhao J.X."/>
            <person name="Tyson G.W."/>
            <person name="Yuan Z."/>
            <person name="Hu S."/>
        </authorList>
    </citation>
    <scope>NUCLEOTIDE SEQUENCE [LARGE SCALE GENOMIC DNA]</scope>
    <source>
        <strain evidence="1">FeB_12</strain>
    </source>
</reference>
<gene>
    <name evidence="1" type="ORF">C3F09_10035</name>
</gene>
<evidence type="ECO:0000313" key="2">
    <source>
        <dbReference type="Proteomes" id="UP000250918"/>
    </source>
</evidence>
<dbReference type="Pfam" id="PF19027">
    <property type="entry name" value="DUF5752"/>
    <property type="match status" value="1"/>
</dbReference>
<protein>
    <submittedName>
        <fullName evidence="1">Uncharacterized protein</fullName>
    </submittedName>
</protein>
<dbReference type="Proteomes" id="UP000250918">
    <property type="component" value="Unassembled WGS sequence"/>
</dbReference>
<evidence type="ECO:0000313" key="1">
    <source>
        <dbReference type="EMBL" id="PWB69798.1"/>
    </source>
</evidence>
<organism evidence="1 2">
    <name type="scientific">candidate division GN15 bacterium</name>
    <dbReference type="NCBI Taxonomy" id="2072418"/>
    <lineage>
        <taxon>Bacteria</taxon>
        <taxon>candidate division GN15</taxon>
    </lineage>
</organism>
<proteinExistence type="predicted"/>
<name>A0A855WX25_9BACT</name>
<dbReference type="InterPro" id="IPR044036">
    <property type="entry name" value="DUF5752"/>
</dbReference>
<sequence length="219" mass="25013">MSDFVVIDCTLLTRMSGLPPAFNLRELRDRIATCSENVLYHHFCETPLRATFDDPEYRNDFAVWARNDLADKILAEKLGIIDPYEIESMADLRRQVIDIIEDRMSELSPWVPAVRPGLEFFFMEALTVAFETGVRVSRPADMADAVRAMTNGSIFFHYLEALKRPPIHKDDFTAWFTECGPAAEPYVKAIAGMDVYFKNLPAIRDSLYRALNAVKEAEH</sequence>
<comment type="caution">
    <text evidence="1">The sequence shown here is derived from an EMBL/GenBank/DDBJ whole genome shotgun (WGS) entry which is preliminary data.</text>
</comment>
<accession>A0A855WX25</accession>
<dbReference type="AlphaFoldDB" id="A0A855WX25"/>